<evidence type="ECO:0000256" key="1">
    <source>
        <dbReference type="SAM" id="Coils"/>
    </source>
</evidence>
<comment type="caution">
    <text evidence="2">The sequence shown here is derived from an EMBL/GenBank/DDBJ whole genome shotgun (WGS) entry which is preliminary data.</text>
</comment>
<proteinExistence type="predicted"/>
<reference evidence="2 3" key="1">
    <citation type="submission" date="2018-10" db="EMBL/GenBank/DDBJ databases">
        <title>Genome sequencing of Arthrobacter oryzae TNB02.</title>
        <authorList>
            <person name="Cho Y.-J."/>
            <person name="Cho A."/>
            <person name="Kim O.-S."/>
        </authorList>
    </citation>
    <scope>NUCLEOTIDE SEQUENCE [LARGE SCALE GENOMIC DNA]</scope>
    <source>
        <strain evidence="2 3">TNB02</strain>
    </source>
</reference>
<organism evidence="2 3">
    <name type="scientific">Arthrobacter oryzae</name>
    <dbReference type="NCBI Taxonomy" id="409290"/>
    <lineage>
        <taxon>Bacteria</taxon>
        <taxon>Bacillati</taxon>
        <taxon>Actinomycetota</taxon>
        <taxon>Actinomycetes</taxon>
        <taxon>Micrococcales</taxon>
        <taxon>Micrococcaceae</taxon>
        <taxon>Arthrobacter</taxon>
    </lineage>
</organism>
<accession>A0A3N0BRD0</accession>
<keyword evidence="1" id="KW-0175">Coiled coil</keyword>
<evidence type="ECO:0000313" key="2">
    <source>
        <dbReference type="EMBL" id="RNL51583.1"/>
    </source>
</evidence>
<gene>
    <name evidence="2" type="ORF">D7003_15760</name>
</gene>
<feature type="coiled-coil region" evidence="1">
    <location>
        <begin position="14"/>
        <end position="41"/>
    </location>
</feature>
<protein>
    <submittedName>
        <fullName evidence="2">Uncharacterized protein</fullName>
    </submittedName>
</protein>
<keyword evidence="3" id="KW-1185">Reference proteome</keyword>
<dbReference type="EMBL" id="RBED01000126">
    <property type="protein sequence ID" value="RNL51583.1"/>
    <property type="molecule type" value="Genomic_DNA"/>
</dbReference>
<name>A0A3N0BRD0_9MICC</name>
<sequence>MSATPLEAGGLTALKTERAARKAAEREVAKLRDQLATVKDAPKLWDRVKAAEDRAELWELRCKDVGRTVRHFKAEYQKYRDLHEQATISNNIYAD</sequence>
<dbReference type="RefSeq" id="WP_123256365.1">
    <property type="nucleotide sequence ID" value="NZ_RBED01000126.1"/>
</dbReference>
<dbReference type="Proteomes" id="UP000273807">
    <property type="component" value="Unassembled WGS sequence"/>
</dbReference>
<dbReference type="AlphaFoldDB" id="A0A3N0BRD0"/>
<evidence type="ECO:0000313" key="3">
    <source>
        <dbReference type="Proteomes" id="UP000273807"/>
    </source>
</evidence>